<reference evidence="1 2" key="1">
    <citation type="journal article" date="2008" name="J. Bacteriol.">
        <title>Complete genome sequence of the mosquitocidal bacterium Bacillus sphaericus C3-41 and comparison with those of closely related Bacillus species.</title>
        <authorList>
            <person name="Hu X."/>
            <person name="Fan W."/>
            <person name="Han B."/>
            <person name="Liu H."/>
            <person name="Zheng D."/>
            <person name="Li Q."/>
            <person name="Dong W."/>
            <person name="Yan J."/>
            <person name="Gao M."/>
            <person name="Berry C."/>
            <person name="Yuan Z."/>
        </authorList>
    </citation>
    <scope>NUCLEOTIDE SEQUENCE [LARGE SCALE GENOMIC DNA]</scope>
    <source>
        <strain evidence="1 2">C3-41</strain>
    </source>
</reference>
<name>B1HNZ5_LYSSC</name>
<protein>
    <submittedName>
        <fullName evidence="1">Uncharacterized protein</fullName>
    </submittedName>
</protein>
<dbReference type="EnsemblBacteria" id="ACA38847">
    <property type="protein sequence ID" value="ACA38847"/>
    <property type="gene ID" value="Bsph_1239"/>
</dbReference>
<dbReference type="EMBL" id="CP000817">
    <property type="protein sequence ID" value="ACA38847.1"/>
    <property type="molecule type" value="Genomic_DNA"/>
</dbReference>
<evidence type="ECO:0000313" key="2">
    <source>
        <dbReference type="Proteomes" id="UP000002164"/>
    </source>
</evidence>
<gene>
    <name evidence="1" type="ordered locus">Bsph_1239</name>
</gene>
<dbReference type="HOGENOM" id="CLU_3312315_0_0_9"/>
<dbReference type="AlphaFoldDB" id="B1HNZ5"/>
<dbReference type="KEGG" id="lsp:Bsph_1239"/>
<proteinExistence type="predicted"/>
<sequence length="39" mass="4501">MAYLLGKAACYDRVDKWWQANFSLKKGVTTLNNIVTPFH</sequence>
<organism evidence="1 2">
    <name type="scientific">Lysinibacillus sphaericus (strain C3-41)</name>
    <dbReference type="NCBI Taxonomy" id="444177"/>
    <lineage>
        <taxon>Bacteria</taxon>
        <taxon>Bacillati</taxon>
        <taxon>Bacillota</taxon>
        <taxon>Bacilli</taxon>
        <taxon>Bacillales</taxon>
        <taxon>Bacillaceae</taxon>
        <taxon>Lysinibacillus</taxon>
    </lineage>
</organism>
<accession>B1HNZ5</accession>
<evidence type="ECO:0000313" key="1">
    <source>
        <dbReference type="EMBL" id="ACA38847.1"/>
    </source>
</evidence>
<dbReference type="Proteomes" id="UP000002164">
    <property type="component" value="Chromosome"/>
</dbReference>